<sequence>MLPRLSSLLANSILVNELYVLGIVLPCPPIRVKRAACTRILCACLGSSGKVLSGDILQYHASILDHRLVCLNGVASGIFCDRGIGLYMIGNRMASLMGGKQLYRPKASAPLSARLIFSIVHSVNCCKLRVAVDRSLETDSARARSNPDRMASYSASLLDAENPSRMACSRCSPVGDCNKSPTPEPDEREAPSTRRVHHSCSLIRGAAFAQLNLVCRMLRRGWSVSTITGWLENRGGAFEQHFEELRLLAPFLNTWFLHLPMPADIVDRFLLLWRRAAE</sequence>
<protein>
    <submittedName>
        <fullName evidence="2">Uncharacterized protein</fullName>
    </submittedName>
</protein>
<feature type="region of interest" description="Disordered" evidence="1">
    <location>
        <begin position="172"/>
        <end position="194"/>
    </location>
</feature>
<comment type="caution">
    <text evidence="2">The sequence shown here is derived from an EMBL/GenBank/DDBJ whole genome shotgun (WGS) entry which is preliminary data.</text>
</comment>
<dbReference type="AlphaFoldDB" id="A0A438K6N5"/>
<name>A0A438K6N5_VITVI</name>
<accession>A0A438K6N5</accession>
<organism evidence="2 3">
    <name type="scientific">Vitis vinifera</name>
    <name type="common">Grape</name>
    <dbReference type="NCBI Taxonomy" id="29760"/>
    <lineage>
        <taxon>Eukaryota</taxon>
        <taxon>Viridiplantae</taxon>
        <taxon>Streptophyta</taxon>
        <taxon>Embryophyta</taxon>
        <taxon>Tracheophyta</taxon>
        <taxon>Spermatophyta</taxon>
        <taxon>Magnoliopsida</taxon>
        <taxon>eudicotyledons</taxon>
        <taxon>Gunneridae</taxon>
        <taxon>Pentapetalae</taxon>
        <taxon>rosids</taxon>
        <taxon>Vitales</taxon>
        <taxon>Vitaceae</taxon>
        <taxon>Viteae</taxon>
        <taxon>Vitis</taxon>
    </lineage>
</organism>
<evidence type="ECO:0000313" key="2">
    <source>
        <dbReference type="EMBL" id="RVX16867.1"/>
    </source>
</evidence>
<reference evidence="2 3" key="1">
    <citation type="journal article" date="2018" name="PLoS Genet.">
        <title>Population sequencing reveals clonal diversity and ancestral inbreeding in the grapevine cultivar Chardonnay.</title>
        <authorList>
            <person name="Roach M.J."/>
            <person name="Johnson D.L."/>
            <person name="Bohlmann J."/>
            <person name="van Vuuren H.J."/>
            <person name="Jones S.J."/>
            <person name="Pretorius I.S."/>
            <person name="Schmidt S.A."/>
            <person name="Borneman A.R."/>
        </authorList>
    </citation>
    <scope>NUCLEOTIDE SEQUENCE [LARGE SCALE GENOMIC DNA]</scope>
    <source>
        <strain evidence="3">cv. Chardonnay</strain>
        <tissue evidence="2">Leaf</tissue>
    </source>
</reference>
<evidence type="ECO:0000313" key="3">
    <source>
        <dbReference type="Proteomes" id="UP000288805"/>
    </source>
</evidence>
<dbReference type="EMBL" id="QGNW01000014">
    <property type="protein sequence ID" value="RVX16867.1"/>
    <property type="molecule type" value="Genomic_DNA"/>
</dbReference>
<gene>
    <name evidence="2" type="ORF">CK203_003319</name>
</gene>
<evidence type="ECO:0000256" key="1">
    <source>
        <dbReference type="SAM" id="MobiDB-lite"/>
    </source>
</evidence>
<dbReference type="Proteomes" id="UP000288805">
    <property type="component" value="Unassembled WGS sequence"/>
</dbReference>
<proteinExistence type="predicted"/>